<sequence length="132" mass="14837">MNLLRLAWAAFVAASFAFVAPAGAAPLPASQPSGQTLVVPVRGCHSDVRRHYVPEYGRTVTHRHRRDCRPVRVDGNGSRDCHRDARRHFVPGYGRVLHRHVGPDCRVRVLRRWDGPGGRECAFIGPVRYCVY</sequence>
<gene>
    <name evidence="2" type="ORF">ABUE31_01400</name>
</gene>
<reference evidence="2 3" key="1">
    <citation type="submission" date="2024-06" db="EMBL/GenBank/DDBJ databases">
        <authorList>
            <person name="Tuo L."/>
        </authorList>
    </citation>
    <scope>NUCLEOTIDE SEQUENCE [LARGE SCALE GENOMIC DNA]</scope>
    <source>
        <strain evidence="2 3">ZMM04-5</strain>
    </source>
</reference>
<keyword evidence="3" id="KW-1185">Reference proteome</keyword>
<evidence type="ECO:0000256" key="1">
    <source>
        <dbReference type="SAM" id="SignalP"/>
    </source>
</evidence>
<name>A0ABV3QUB1_9HYPH</name>
<protein>
    <recommendedName>
        <fullName evidence="4">Secreted protein</fullName>
    </recommendedName>
</protein>
<accession>A0ABV3QUB1</accession>
<evidence type="ECO:0008006" key="4">
    <source>
        <dbReference type="Google" id="ProtNLM"/>
    </source>
</evidence>
<evidence type="ECO:0000313" key="2">
    <source>
        <dbReference type="EMBL" id="MEW9804639.1"/>
    </source>
</evidence>
<feature type="chain" id="PRO_5045217846" description="Secreted protein" evidence="1">
    <location>
        <begin position="25"/>
        <end position="132"/>
    </location>
</feature>
<proteinExistence type="predicted"/>
<dbReference type="Proteomes" id="UP001556196">
    <property type="component" value="Unassembled WGS sequence"/>
</dbReference>
<feature type="signal peptide" evidence="1">
    <location>
        <begin position="1"/>
        <end position="24"/>
    </location>
</feature>
<dbReference type="EMBL" id="JBFOCI010000001">
    <property type="protein sequence ID" value="MEW9804639.1"/>
    <property type="molecule type" value="Genomic_DNA"/>
</dbReference>
<keyword evidence="1" id="KW-0732">Signal</keyword>
<evidence type="ECO:0000313" key="3">
    <source>
        <dbReference type="Proteomes" id="UP001556196"/>
    </source>
</evidence>
<dbReference type="RefSeq" id="WP_367721682.1">
    <property type="nucleotide sequence ID" value="NZ_JBFOCI010000001.1"/>
</dbReference>
<organism evidence="2 3">
    <name type="scientific">Mesorhizobium marinum</name>
    <dbReference type="NCBI Taxonomy" id="3228790"/>
    <lineage>
        <taxon>Bacteria</taxon>
        <taxon>Pseudomonadati</taxon>
        <taxon>Pseudomonadota</taxon>
        <taxon>Alphaproteobacteria</taxon>
        <taxon>Hyphomicrobiales</taxon>
        <taxon>Phyllobacteriaceae</taxon>
        <taxon>Mesorhizobium</taxon>
    </lineage>
</organism>
<comment type="caution">
    <text evidence="2">The sequence shown here is derived from an EMBL/GenBank/DDBJ whole genome shotgun (WGS) entry which is preliminary data.</text>
</comment>